<keyword evidence="4" id="KW-0812">Transmembrane</keyword>
<dbReference type="CDD" id="cd06413">
    <property type="entry name" value="GH25_muramidase_1"/>
    <property type="match status" value="1"/>
</dbReference>
<evidence type="ECO:0000256" key="4">
    <source>
        <dbReference type="SAM" id="Phobius"/>
    </source>
</evidence>
<dbReference type="Gene3D" id="3.20.20.80">
    <property type="entry name" value="Glycosidases"/>
    <property type="match status" value="1"/>
</dbReference>
<evidence type="ECO:0000256" key="1">
    <source>
        <dbReference type="ARBA" id="ARBA00010646"/>
    </source>
</evidence>
<dbReference type="PANTHER" id="PTHR34135:SF2">
    <property type="entry name" value="LYSOZYME"/>
    <property type="match status" value="1"/>
</dbReference>
<dbReference type="InterPro" id="IPR018077">
    <property type="entry name" value="Glyco_hydro_fam25_subgr"/>
</dbReference>
<organism evidence="5 6">
    <name type="scientific">Methyloligella solikamskensis</name>
    <dbReference type="NCBI Taxonomy" id="1177756"/>
    <lineage>
        <taxon>Bacteria</taxon>
        <taxon>Pseudomonadati</taxon>
        <taxon>Pseudomonadota</taxon>
        <taxon>Alphaproteobacteria</taxon>
        <taxon>Hyphomicrobiales</taxon>
        <taxon>Hyphomicrobiaceae</taxon>
        <taxon>Methyloligella</taxon>
    </lineage>
</organism>
<comment type="similarity">
    <text evidence="1">Belongs to the glycosyl hydrolase 25 family.</text>
</comment>
<dbReference type="InterPro" id="IPR002053">
    <property type="entry name" value="Glyco_hydro_25"/>
</dbReference>
<keyword evidence="4" id="KW-0472">Membrane</keyword>
<dbReference type="SMART" id="SM00641">
    <property type="entry name" value="Glyco_25"/>
    <property type="match status" value="1"/>
</dbReference>
<keyword evidence="3" id="KW-0326">Glycosidase</keyword>
<dbReference type="RefSeq" id="WP_379090392.1">
    <property type="nucleotide sequence ID" value="NZ_JBHTJO010000001.1"/>
</dbReference>
<dbReference type="PROSITE" id="PS51904">
    <property type="entry name" value="GLYCOSYL_HYDROL_F25_2"/>
    <property type="match status" value="1"/>
</dbReference>
<evidence type="ECO:0000256" key="3">
    <source>
        <dbReference type="ARBA" id="ARBA00023295"/>
    </source>
</evidence>
<keyword evidence="6" id="KW-1185">Reference proteome</keyword>
<dbReference type="Proteomes" id="UP001597102">
    <property type="component" value="Unassembled WGS sequence"/>
</dbReference>
<proteinExistence type="inferred from homology"/>
<evidence type="ECO:0000256" key="2">
    <source>
        <dbReference type="ARBA" id="ARBA00022801"/>
    </source>
</evidence>
<protein>
    <submittedName>
        <fullName evidence="5">GH25 family lysozyme</fullName>
    </submittedName>
</protein>
<feature type="transmembrane region" description="Helical" evidence="4">
    <location>
        <begin position="6"/>
        <end position="28"/>
    </location>
</feature>
<dbReference type="PANTHER" id="PTHR34135">
    <property type="entry name" value="LYSOZYME"/>
    <property type="match status" value="1"/>
</dbReference>
<gene>
    <name evidence="5" type="ORF">ACFQ2F_12635</name>
</gene>
<dbReference type="SUPFAM" id="SSF51445">
    <property type="entry name" value="(Trans)glycosidases"/>
    <property type="match status" value="1"/>
</dbReference>
<keyword evidence="2" id="KW-0378">Hydrolase</keyword>
<dbReference type="InterPro" id="IPR017853">
    <property type="entry name" value="GH"/>
</dbReference>
<name>A0ABW3JBX3_9HYPH</name>
<reference evidence="6" key="1">
    <citation type="journal article" date="2019" name="Int. J. Syst. Evol. Microbiol.">
        <title>The Global Catalogue of Microorganisms (GCM) 10K type strain sequencing project: providing services to taxonomists for standard genome sequencing and annotation.</title>
        <authorList>
            <consortium name="The Broad Institute Genomics Platform"/>
            <consortium name="The Broad Institute Genome Sequencing Center for Infectious Disease"/>
            <person name="Wu L."/>
            <person name="Ma J."/>
        </authorList>
    </citation>
    <scope>NUCLEOTIDE SEQUENCE [LARGE SCALE GENOMIC DNA]</scope>
    <source>
        <strain evidence="6">CCUG 61697</strain>
    </source>
</reference>
<dbReference type="Pfam" id="PF01183">
    <property type="entry name" value="Glyco_hydro_25"/>
    <property type="match status" value="1"/>
</dbReference>
<sequence length="233" mass="26222">MILSVARILIGAVVLIVAIAVVAGIYLLTYRPDANRYPVRGVDVSHHQGDIDWGKVAADNVAFAYMKSTEGGDWQDRKFLENWKAAREARLATGAYHFFTLCRPGKDQAENFLATLPRDGSMLPPAVDLEYVGNCKERPTPEALKREVDDFFGMVEKALGREAIIYAPEDFLADYREALPDRPLWRRSVFRPPHSDDWLLWQYTFTGFVDGIEGGVDLNVLSGDKETLSDLLR</sequence>
<evidence type="ECO:0000313" key="6">
    <source>
        <dbReference type="Proteomes" id="UP001597102"/>
    </source>
</evidence>
<keyword evidence="4" id="KW-1133">Transmembrane helix</keyword>
<evidence type="ECO:0000313" key="5">
    <source>
        <dbReference type="EMBL" id="MFD0987945.1"/>
    </source>
</evidence>
<accession>A0ABW3JBX3</accession>
<comment type="caution">
    <text evidence="5">The sequence shown here is derived from an EMBL/GenBank/DDBJ whole genome shotgun (WGS) entry which is preliminary data.</text>
</comment>
<dbReference type="EMBL" id="JBHTJO010000001">
    <property type="protein sequence ID" value="MFD0987945.1"/>
    <property type="molecule type" value="Genomic_DNA"/>
</dbReference>